<evidence type="ECO:0000256" key="3">
    <source>
        <dbReference type="SAM" id="MobiDB-lite"/>
    </source>
</evidence>
<dbReference type="Gene3D" id="1.10.357.10">
    <property type="entry name" value="Tetracycline Repressor, domain 2"/>
    <property type="match status" value="1"/>
</dbReference>
<name>A0ABT3MRS3_9GAMM</name>
<gene>
    <name evidence="5" type="ORF">NX722_05335</name>
</gene>
<keyword evidence="1 2" id="KW-0238">DNA-binding</keyword>
<dbReference type="Proteomes" id="UP001209854">
    <property type="component" value="Unassembled WGS sequence"/>
</dbReference>
<dbReference type="RefSeq" id="WP_262567055.1">
    <property type="nucleotide sequence ID" value="NZ_JAPFCC010000001.1"/>
</dbReference>
<dbReference type="InterPro" id="IPR041583">
    <property type="entry name" value="TetR_C_31"/>
</dbReference>
<dbReference type="SUPFAM" id="SSF46689">
    <property type="entry name" value="Homeodomain-like"/>
    <property type="match status" value="1"/>
</dbReference>
<dbReference type="EMBL" id="JAPFCC010000001">
    <property type="protein sequence ID" value="MCW7552075.1"/>
    <property type="molecule type" value="Genomic_DNA"/>
</dbReference>
<organism evidence="5 6">
    <name type="scientific">Endozoicomonas gorgoniicola</name>
    <dbReference type="NCBI Taxonomy" id="1234144"/>
    <lineage>
        <taxon>Bacteria</taxon>
        <taxon>Pseudomonadati</taxon>
        <taxon>Pseudomonadota</taxon>
        <taxon>Gammaproteobacteria</taxon>
        <taxon>Oceanospirillales</taxon>
        <taxon>Endozoicomonadaceae</taxon>
        <taxon>Endozoicomonas</taxon>
    </lineage>
</organism>
<evidence type="ECO:0000313" key="6">
    <source>
        <dbReference type="Proteomes" id="UP001209854"/>
    </source>
</evidence>
<sequence>MEATNCEVVSDSLSQASKDNGTSSSGSSNGNEALKYQGRKTSRANSEQRRRIILEAALRIVVRDGVRGVRHRAVAKEAEVPLSATTYYFKDISDLITDTFTLFVEMGAEKFKAFWEESDSKLQEALALLDGQDSASLSQEVRLVFVERMVDLAVHYIVTQLKEHRDYLIAERSFQLECLRNENLRPVAFNHQSYLLNSVESFFYRMGSEQPDIDAQLFSAVIMQVEYQCMVQPGDEPDTSLIRSRLMRQISLMLNP</sequence>
<dbReference type="InterPro" id="IPR009057">
    <property type="entry name" value="Homeodomain-like_sf"/>
</dbReference>
<evidence type="ECO:0000256" key="2">
    <source>
        <dbReference type="PROSITE-ProRule" id="PRU00335"/>
    </source>
</evidence>
<reference evidence="5 6" key="1">
    <citation type="submission" date="2022-10" db="EMBL/GenBank/DDBJ databases">
        <title>High-quality genome sequences of two octocoral-associated bacteria, Endozoicomonas euniceicola EF212 and Endozoicomonas gorgoniicola PS125.</title>
        <authorList>
            <person name="Chiou Y.-J."/>
            <person name="Chen Y.-H."/>
        </authorList>
    </citation>
    <scope>NUCLEOTIDE SEQUENCE [LARGE SCALE GENOMIC DNA]</scope>
    <source>
        <strain evidence="5 6">PS125</strain>
    </source>
</reference>
<accession>A0ABT3MRS3</accession>
<protein>
    <submittedName>
        <fullName evidence="5">TetR family transcriptional regulator</fullName>
    </submittedName>
</protein>
<dbReference type="InterPro" id="IPR001647">
    <property type="entry name" value="HTH_TetR"/>
</dbReference>
<feature type="DNA-binding region" description="H-T-H motif" evidence="2">
    <location>
        <begin position="70"/>
        <end position="89"/>
    </location>
</feature>
<proteinExistence type="predicted"/>
<evidence type="ECO:0000313" key="5">
    <source>
        <dbReference type="EMBL" id="MCW7552075.1"/>
    </source>
</evidence>
<dbReference type="PROSITE" id="PS50977">
    <property type="entry name" value="HTH_TETR_2"/>
    <property type="match status" value="1"/>
</dbReference>
<dbReference type="Pfam" id="PF17940">
    <property type="entry name" value="TetR_C_31"/>
    <property type="match status" value="1"/>
</dbReference>
<evidence type="ECO:0000259" key="4">
    <source>
        <dbReference type="PROSITE" id="PS50977"/>
    </source>
</evidence>
<feature type="domain" description="HTH tetR-type" evidence="4">
    <location>
        <begin position="47"/>
        <end position="107"/>
    </location>
</feature>
<comment type="caution">
    <text evidence="5">The sequence shown here is derived from an EMBL/GenBank/DDBJ whole genome shotgun (WGS) entry which is preliminary data.</text>
</comment>
<feature type="region of interest" description="Disordered" evidence="3">
    <location>
        <begin position="1"/>
        <end position="43"/>
    </location>
</feature>
<keyword evidence="6" id="KW-1185">Reference proteome</keyword>
<evidence type="ECO:0000256" key="1">
    <source>
        <dbReference type="ARBA" id="ARBA00023125"/>
    </source>
</evidence>
<feature type="compositionally biased region" description="Low complexity" evidence="3">
    <location>
        <begin position="20"/>
        <end position="31"/>
    </location>
</feature>